<dbReference type="AlphaFoldDB" id="A0AAD6YS96"/>
<accession>A0AAD6YS96</accession>
<evidence type="ECO:0000313" key="3">
    <source>
        <dbReference type="Proteomes" id="UP001219525"/>
    </source>
</evidence>
<evidence type="ECO:0000256" key="1">
    <source>
        <dbReference type="SAM" id="MobiDB-lite"/>
    </source>
</evidence>
<keyword evidence="3" id="KW-1185">Reference proteome</keyword>
<protein>
    <submittedName>
        <fullName evidence="2">Uncharacterized protein</fullName>
    </submittedName>
</protein>
<dbReference type="Proteomes" id="UP001219525">
    <property type="component" value="Unassembled WGS sequence"/>
</dbReference>
<feature type="region of interest" description="Disordered" evidence="1">
    <location>
        <begin position="136"/>
        <end position="167"/>
    </location>
</feature>
<organism evidence="2 3">
    <name type="scientific">Mycena pura</name>
    <dbReference type="NCBI Taxonomy" id="153505"/>
    <lineage>
        <taxon>Eukaryota</taxon>
        <taxon>Fungi</taxon>
        <taxon>Dikarya</taxon>
        <taxon>Basidiomycota</taxon>
        <taxon>Agaricomycotina</taxon>
        <taxon>Agaricomycetes</taxon>
        <taxon>Agaricomycetidae</taxon>
        <taxon>Agaricales</taxon>
        <taxon>Marasmiineae</taxon>
        <taxon>Mycenaceae</taxon>
        <taxon>Mycena</taxon>
    </lineage>
</organism>
<dbReference type="EMBL" id="JARJCW010000002">
    <property type="protein sequence ID" value="KAJ7228186.1"/>
    <property type="molecule type" value="Genomic_DNA"/>
</dbReference>
<proteinExistence type="predicted"/>
<comment type="caution">
    <text evidence="2">The sequence shown here is derived from an EMBL/GenBank/DDBJ whole genome shotgun (WGS) entry which is preliminary data.</text>
</comment>
<name>A0AAD6YS96_9AGAR</name>
<sequence>MAECNASIARLTLLPPAPAAAPAENDDASGTAASSSPAVPPHCEYFMPGEWPENPLFLLNLGDSDLALASVAPEDHTLMKKNVRDFAIPDPLPGNNRYWQVQLEVALMPYITHSTPLTGPTFLLCARQCATLKPGASTKASEDLKQNSSRRVTSRPRPMNTIHSKKPSIHSSPILDLIEERLGRPLASLFSLLHSLQRDGRECSKLKPRFLCRREGNVSCTSMVKPLALVLSLRTE</sequence>
<gene>
    <name evidence="2" type="ORF">GGX14DRAFT_384697</name>
</gene>
<evidence type="ECO:0000313" key="2">
    <source>
        <dbReference type="EMBL" id="KAJ7228186.1"/>
    </source>
</evidence>
<reference evidence="2" key="1">
    <citation type="submission" date="2023-03" db="EMBL/GenBank/DDBJ databases">
        <title>Massive genome expansion in bonnet fungi (Mycena s.s.) driven by repeated elements and novel gene families across ecological guilds.</title>
        <authorList>
            <consortium name="Lawrence Berkeley National Laboratory"/>
            <person name="Harder C.B."/>
            <person name="Miyauchi S."/>
            <person name="Viragh M."/>
            <person name="Kuo A."/>
            <person name="Thoen E."/>
            <person name="Andreopoulos B."/>
            <person name="Lu D."/>
            <person name="Skrede I."/>
            <person name="Drula E."/>
            <person name="Henrissat B."/>
            <person name="Morin E."/>
            <person name="Kohler A."/>
            <person name="Barry K."/>
            <person name="LaButti K."/>
            <person name="Morin E."/>
            <person name="Salamov A."/>
            <person name="Lipzen A."/>
            <person name="Mereny Z."/>
            <person name="Hegedus B."/>
            <person name="Baldrian P."/>
            <person name="Stursova M."/>
            <person name="Weitz H."/>
            <person name="Taylor A."/>
            <person name="Grigoriev I.V."/>
            <person name="Nagy L.G."/>
            <person name="Martin F."/>
            <person name="Kauserud H."/>
        </authorList>
    </citation>
    <scope>NUCLEOTIDE SEQUENCE</scope>
    <source>
        <strain evidence="2">9144</strain>
    </source>
</reference>